<dbReference type="InterPro" id="IPR036291">
    <property type="entry name" value="NAD(P)-bd_dom_sf"/>
</dbReference>
<organism evidence="5 6">
    <name type="scientific">Miscanthus lutarioriparius</name>
    <dbReference type="NCBI Taxonomy" id="422564"/>
    <lineage>
        <taxon>Eukaryota</taxon>
        <taxon>Viridiplantae</taxon>
        <taxon>Streptophyta</taxon>
        <taxon>Embryophyta</taxon>
        <taxon>Tracheophyta</taxon>
        <taxon>Spermatophyta</taxon>
        <taxon>Magnoliopsida</taxon>
        <taxon>Liliopsida</taxon>
        <taxon>Poales</taxon>
        <taxon>Poaceae</taxon>
        <taxon>PACMAD clade</taxon>
        <taxon>Panicoideae</taxon>
        <taxon>Andropogonodae</taxon>
        <taxon>Andropogoneae</taxon>
        <taxon>Saccharinae</taxon>
        <taxon>Miscanthus</taxon>
    </lineage>
</organism>
<dbReference type="PRINTS" id="PR00081">
    <property type="entry name" value="GDHRDH"/>
</dbReference>
<dbReference type="SUPFAM" id="SSF51735">
    <property type="entry name" value="NAD(P)-binding Rossmann-fold domains"/>
    <property type="match status" value="2"/>
</dbReference>
<sequence>MRLALEAPETGRKRGKGEVTTPAKKKAPVTGAKAGKGAASGGGQKKGSFSSAKGGKRAPSSSSKKKVPDDSDEEDDSLSDASSAKSKSSPHFDPFLRHIITVLIMCLQMFSSNETVLMLVAVVTGGNKGIGLEVCRQLASNGITVVLTARDEKRGAAAVEELTDAGLSDVIFHQPEVTDAQSIAKLAGFLKARFGKLDILVNNAAIGGVESPPIENPAEIKGMDAFQMAEWMRKQSRPTSDAAKAGIQTNYYGMKNVTEALLPLLQASSDGRVVNVSSDFGLLRHIRNEELKQELDGIEDLTEERLDELLGTFLRDFEAGALDARGWPTEFSAYKVAKVALNSYSKLLVRRHPELRDNCAHPGAEVAWLLADLLPGVGPGQNPGESELDASEVNNAAVGGVEYVQDPIDSSTSSDQKFSGMDELQRLEWMFQNVRETCDSAKEGVQTNYYGTKRVIQALLPLLKASSDGRIVNVTFEFGLLRYFSGEDLKQELNDIDKLTVERIDEMSDLFLKDYKNDQLNSHGWPADSGCLAYKVSKALTNGYTRILAKAHPELRINSVHPGFCETDVNFHTGEFTSEDGASCIVAVALLPEGGPTGMFFSRTEEAPFV</sequence>
<evidence type="ECO:0000256" key="1">
    <source>
        <dbReference type="ARBA" id="ARBA00006484"/>
    </source>
</evidence>
<evidence type="ECO:0000256" key="4">
    <source>
        <dbReference type="SAM" id="MobiDB-lite"/>
    </source>
</evidence>
<evidence type="ECO:0000313" key="5">
    <source>
        <dbReference type="EMBL" id="CAD6262947.1"/>
    </source>
</evidence>
<feature type="compositionally biased region" description="Low complexity" evidence="4">
    <location>
        <begin position="79"/>
        <end position="89"/>
    </location>
</feature>
<name>A0A811QUX3_9POAL</name>
<comment type="similarity">
    <text evidence="1">Belongs to the short-chain dehydrogenases/reductases (SDR) family.</text>
</comment>
<evidence type="ECO:0000256" key="3">
    <source>
        <dbReference type="ARBA" id="ARBA00023002"/>
    </source>
</evidence>
<evidence type="ECO:0008006" key="7">
    <source>
        <dbReference type="Google" id="ProtNLM"/>
    </source>
</evidence>
<feature type="region of interest" description="Disordered" evidence="4">
    <location>
        <begin position="1"/>
        <end position="89"/>
    </location>
</feature>
<dbReference type="PANTHER" id="PTHR43490">
    <property type="entry name" value="(+)-NEOMENTHOL DEHYDROGENASE"/>
    <property type="match status" value="1"/>
</dbReference>
<dbReference type="OrthoDB" id="1933717at2759"/>
<keyword evidence="3" id="KW-0560">Oxidoreductase</keyword>
<dbReference type="GO" id="GO:0016491">
    <property type="term" value="F:oxidoreductase activity"/>
    <property type="evidence" value="ECO:0007669"/>
    <property type="project" value="UniProtKB-KW"/>
</dbReference>
<keyword evidence="6" id="KW-1185">Reference proteome</keyword>
<keyword evidence="2" id="KW-0521">NADP</keyword>
<gene>
    <name evidence="5" type="ORF">NCGR_LOCUS46270</name>
</gene>
<feature type="compositionally biased region" description="Low complexity" evidence="4">
    <location>
        <begin position="46"/>
        <end position="62"/>
    </location>
</feature>
<dbReference type="GO" id="GO:0016020">
    <property type="term" value="C:membrane"/>
    <property type="evidence" value="ECO:0007669"/>
    <property type="project" value="TreeGrafter"/>
</dbReference>
<reference evidence="5" key="1">
    <citation type="submission" date="2020-10" db="EMBL/GenBank/DDBJ databases">
        <authorList>
            <person name="Han B."/>
            <person name="Lu T."/>
            <person name="Zhao Q."/>
            <person name="Huang X."/>
            <person name="Zhao Y."/>
        </authorList>
    </citation>
    <scope>NUCLEOTIDE SEQUENCE</scope>
</reference>
<dbReference type="Gene3D" id="3.40.50.720">
    <property type="entry name" value="NAD(P)-binding Rossmann-like Domain"/>
    <property type="match status" value="2"/>
</dbReference>
<evidence type="ECO:0000313" key="6">
    <source>
        <dbReference type="Proteomes" id="UP000604825"/>
    </source>
</evidence>
<dbReference type="EMBL" id="CAJGYO010000012">
    <property type="protein sequence ID" value="CAD6262947.1"/>
    <property type="molecule type" value="Genomic_DNA"/>
</dbReference>
<dbReference type="InterPro" id="IPR002347">
    <property type="entry name" value="SDR_fam"/>
</dbReference>
<dbReference type="Proteomes" id="UP000604825">
    <property type="component" value="Unassembled WGS sequence"/>
</dbReference>
<evidence type="ECO:0000256" key="2">
    <source>
        <dbReference type="ARBA" id="ARBA00022857"/>
    </source>
</evidence>
<dbReference type="AlphaFoldDB" id="A0A811QUX3"/>
<feature type="compositionally biased region" description="Low complexity" evidence="4">
    <location>
        <begin position="28"/>
        <end position="37"/>
    </location>
</feature>
<comment type="caution">
    <text evidence="5">The sequence shown here is derived from an EMBL/GenBank/DDBJ whole genome shotgun (WGS) entry which is preliminary data.</text>
</comment>
<dbReference type="Pfam" id="PF00106">
    <property type="entry name" value="adh_short"/>
    <property type="match status" value="1"/>
</dbReference>
<accession>A0A811QUX3</accession>
<dbReference type="PANTHER" id="PTHR43490:SF134">
    <property type="entry name" value="(+)-NEOMENTHOL DEHYDROGENASE"/>
    <property type="match status" value="1"/>
</dbReference>
<protein>
    <recommendedName>
        <fullName evidence="7">(+)-neomenthol dehydrogenase</fullName>
    </recommendedName>
</protein>
<dbReference type="PRINTS" id="PR00080">
    <property type="entry name" value="SDRFAMILY"/>
</dbReference>
<proteinExistence type="inferred from homology"/>